<keyword evidence="1" id="KW-0812">Transmembrane</keyword>
<dbReference type="Proteomes" id="UP001595616">
    <property type="component" value="Unassembled WGS sequence"/>
</dbReference>
<dbReference type="Pfam" id="PF13548">
    <property type="entry name" value="DUF4126"/>
    <property type="match status" value="1"/>
</dbReference>
<feature type="transmembrane region" description="Helical" evidence="1">
    <location>
        <begin position="151"/>
        <end position="179"/>
    </location>
</feature>
<evidence type="ECO:0000256" key="1">
    <source>
        <dbReference type="SAM" id="Phobius"/>
    </source>
</evidence>
<protein>
    <submittedName>
        <fullName evidence="3">DUF4126 domain-containing protein</fullName>
    </submittedName>
</protein>
<dbReference type="InterPro" id="IPR025196">
    <property type="entry name" value="DUF4126"/>
</dbReference>
<feature type="transmembrane region" description="Helical" evidence="1">
    <location>
        <begin position="6"/>
        <end position="35"/>
    </location>
</feature>
<comment type="caution">
    <text evidence="3">The sequence shown here is derived from an EMBL/GenBank/DDBJ whole genome shotgun (WGS) entry which is preliminary data.</text>
</comment>
<dbReference type="EMBL" id="JBHRYQ010000001">
    <property type="protein sequence ID" value="MFC3810719.1"/>
    <property type="molecule type" value="Genomic_DNA"/>
</dbReference>
<sequence>METLLAWIPGLFLGVALSAGSGFRIFVPFLISNLFTKFGLVSVSPDFAWMASNTTTVVLLVACVFEIGAYYIPFIDNLLDTIALPASVVAGTLLTTQFLKVDDPMLLWGLGILAGGGVAGTVQAGTSLLRLGSTKFTGGLGNSIFASIENVAATIISLAAFWLPLFVGIISLLFCFWLIRKLFKKKLTPQ</sequence>
<dbReference type="RefSeq" id="WP_379837079.1">
    <property type="nucleotide sequence ID" value="NZ_JBHRYQ010000001.1"/>
</dbReference>
<feature type="transmembrane region" description="Helical" evidence="1">
    <location>
        <begin position="106"/>
        <end position="131"/>
    </location>
</feature>
<keyword evidence="1" id="KW-1133">Transmembrane helix</keyword>
<feature type="transmembrane region" description="Helical" evidence="1">
    <location>
        <begin position="47"/>
        <end position="72"/>
    </location>
</feature>
<reference evidence="4" key="1">
    <citation type="journal article" date="2019" name="Int. J. Syst. Evol. Microbiol.">
        <title>The Global Catalogue of Microorganisms (GCM) 10K type strain sequencing project: providing services to taxonomists for standard genome sequencing and annotation.</title>
        <authorList>
            <consortium name="The Broad Institute Genomics Platform"/>
            <consortium name="The Broad Institute Genome Sequencing Center for Infectious Disease"/>
            <person name="Wu L."/>
            <person name="Ma J."/>
        </authorList>
    </citation>
    <scope>NUCLEOTIDE SEQUENCE [LARGE SCALE GENOMIC DNA]</scope>
    <source>
        <strain evidence="4">CECT 7956</strain>
    </source>
</reference>
<gene>
    <name evidence="3" type="ORF">ACFOOI_08640</name>
</gene>
<keyword evidence="4" id="KW-1185">Reference proteome</keyword>
<evidence type="ECO:0000259" key="2">
    <source>
        <dbReference type="Pfam" id="PF13548"/>
    </source>
</evidence>
<accession>A0ABV7YU58</accession>
<evidence type="ECO:0000313" key="4">
    <source>
        <dbReference type="Proteomes" id="UP001595616"/>
    </source>
</evidence>
<feature type="domain" description="DUF4126" evidence="2">
    <location>
        <begin position="11"/>
        <end position="181"/>
    </location>
</feature>
<organism evidence="3 4">
    <name type="scientific">Lacihabitans lacunae</name>
    <dbReference type="NCBI Taxonomy" id="1028214"/>
    <lineage>
        <taxon>Bacteria</taxon>
        <taxon>Pseudomonadati</taxon>
        <taxon>Bacteroidota</taxon>
        <taxon>Cytophagia</taxon>
        <taxon>Cytophagales</taxon>
        <taxon>Leadbetterellaceae</taxon>
        <taxon>Lacihabitans</taxon>
    </lineage>
</organism>
<name>A0ABV7YU58_9BACT</name>
<evidence type="ECO:0000313" key="3">
    <source>
        <dbReference type="EMBL" id="MFC3810719.1"/>
    </source>
</evidence>
<proteinExistence type="predicted"/>
<keyword evidence="1" id="KW-0472">Membrane</keyword>